<dbReference type="AlphaFoldDB" id="A0A4V2X6E4"/>
<reference evidence="3 4" key="1">
    <citation type="journal article" date="2019" name="Int. J. Syst. Evol. Microbiol.">
        <title>Photorhabdus khanii subsp. guanajuatensis subsp. nov., isolated from Heterorhabditis atacamensis, and Photorhabdus luminescens subsp. mexicana subsp. nov., isolated from Heterorhabditis mexicana entomopathogenic nematodes.</title>
        <authorList>
            <person name="Machado R.A.R."/>
            <person name="Bruno P."/>
            <person name="Arce C.C.M."/>
            <person name="Liechti N."/>
            <person name="Kohler A."/>
            <person name="Bernal J."/>
            <person name="Bruggmann R."/>
            <person name="Turlings T.C.J."/>
        </authorList>
    </citation>
    <scope>NUCLEOTIDE SEQUENCE [LARGE SCALE GENOMIC DNA]</scope>
    <source>
        <strain evidence="3 4">MEX20-17</strain>
    </source>
</reference>
<evidence type="ECO:0000256" key="2">
    <source>
        <dbReference type="SAM" id="SignalP"/>
    </source>
</evidence>
<evidence type="ECO:0000256" key="1">
    <source>
        <dbReference type="ARBA" id="ARBA00023136"/>
    </source>
</evidence>
<feature type="chain" id="PRO_5020734323" evidence="2">
    <location>
        <begin position="20"/>
        <end position="598"/>
    </location>
</feature>
<dbReference type="SUPFAM" id="SSF53822">
    <property type="entry name" value="Periplasmic binding protein-like I"/>
    <property type="match status" value="1"/>
</dbReference>
<feature type="signal peptide" evidence="2">
    <location>
        <begin position="1"/>
        <end position="19"/>
    </location>
</feature>
<dbReference type="InterPro" id="IPR007443">
    <property type="entry name" value="LpoA"/>
</dbReference>
<dbReference type="GO" id="GO:0031241">
    <property type="term" value="C:periplasmic side of cell outer membrane"/>
    <property type="evidence" value="ECO:0007669"/>
    <property type="project" value="TreeGrafter"/>
</dbReference>
<dbReference type="GO" id="GO:0009252">
    <property type="term" value="P:peptidoglycan biosynthetic process"/>
    <property type="evidence" value="ECO:0007669"/>
    <property type="project" value="TreeGrafter"/>
</dbReference>
<dbReference type="InterPro" id="IPR028082">
    <property type="entry name" value="Peripla_BP_I"/>
</dbReference>
<gene>
    <name evidence="3" type="ORF">C5467_16640</name>
</gene>
<dbReference type="Gene3D" id="1.25.40.650">
    <property type="match status" value="1"/>
</dbReference>
<protein>
    <submittedName>
        <fullName evidence="3">Penicillin-binding protein activator LpoA</fullName>
    </submittedName>
</protein>
<dbReference type="PANTHER" id="PTHR38038:SF1">
    <property type="entry name" value="PENICILLIN-BINDING PROTEIN ACTIVATOR LPOA"/>
    <property type="match status" value="1"/>
</dbReference>
<organism evidence="3 4">
    <name type="scientific">Photorhabdus khanii subsp. guanajuatensis</name>
    <dbReference type="NCBI Taxonomy" id="2100166"/>
    <lineage>
        <taxon>Bacteria</taxon>
        <taxon>Pseudomonadati</taxon>
        <taxon>Pseudomonadota</taxon>
        <taxon>Gammaproteobacteria</taxon>
        <taxon>Enterobacterales</taxon>
        <taxon>Morganellaceae</taxon>
        <taxon>Photorhabdus</taxon>
    </lineage>
</organism>
<proteinExistence type="predicted"/>
<dbReference type="EMBL" id="PUJY01000031">
    <property type="protein sequence ID" value="TDB51685.1"/>
    <property type="molecule type" value="Genomic_DNA"/>
</dbReference>
<dbReference type="Pfam" id="PF04348">
    <property type="entry name" value="LppC"/>
    <property type="match status" value="2"/>
</dbReference>
<accession>A0A4V2X6E4</accession>
<name>A0A4V2X6E4_9GAMM</name>
<dbReference type="Gene3D" id="3.40.50.2300">
    <property type="match status" value="2"/>
</dbReference>
<dbReference type="Proteomes" id="UP000295598">
    <property type="component" value="Unassembled WGS sequence"/>
</dbReference>
<dbReference type="PANTHER" id="PTHR38038">
    <property type="entry name" value="PENICILLIN-BINDING PROTEIN ACTIVATOR LPOA"/>
    <property type="match status" value="1"/>
</dbReference>
<dbReference type="CDD" id="cd06339">
    <property type="entry name" value="PBP1_YraM_LppC_lipoprotein-like"/>
    <property type="match status" value="1"/>
</dbReference>
<evidence type="ECO:0000313" key="4">
    <source>
        <dbReference type="Proteomes" id="UP000295598"/>
    </source>
</evidence>
<evidence type="ECO:0000313" key="3">
    <source>
        <dbReference type="EMBL" id="TDB51685.1"/>
    </source>
</evidence>
<sequence>MLSSIFVRIKTGLVCSAMLAVMIIAGCSVPDQQGQQPLQTQDKVSTEIARYQSIIDAANGEPSLDVIRAYIAQEPLLKDNAAHQKNIDDTWQMLTRLSPQNRSGLVINADENILQGWLDLLSTYQDNKQDSDKLQAAIRDWKIRYPQNPAAQSLPTQLQPAAIQSQGTDIRIALFLPLSGQAKVFGEAIRQGFLDAQAGLPTPLLPTENPANLSTATNDNTSDAVVSADSLQNAAVPVESTPPAVQSTPVIANVPVNTQQVKIYDTASQPLENLLIQAEQDGVNLIVGPLLKPDVVKLVQMNTPLNMLVLNELDNAQPRPNICYFSLSPEDEAKNAAEHIWQQQKQNPLILVPRGTFGDRIAKAFAQEWQKQGGHTVLQQTLGSSAELKQLINRGTGIRLTGTAISATNNQPVSTTIGDLDIPQINTDAVPTSAGGSVDAVYIVSTLDELTLIKPMIDMAISSRNKPALYASSRSNQAGAGPDFRLEMEGMQFSDIPLIAGANLPLMQQAAGKFANDYSLMRLYAMGIDAWSLANQFSQVQLQSDFHLNGASGMLSVQENCAIFRQLQWMQYHQGQITTIPDRFQDASRRQGSESPGA</sequence>
<keyword evidence="1" id="KW-0472">Membrane</keyword>
<keyword evidence="2" id="KW-0732">Signal</keyword>
<dbReference type="RefSeq" id="WP_132355366.1">
    <property type="nucleotide sequence ID" value="NZ_CAWOJO010000031.1"/>
</dbReference>
<comment type="caution">
    <text evidence="3">The sequence shown here is derived from an EMBL/GenBank/DDBJ whole genome shotgun (WGS) entry which is preliminary data.</text>
</comment>
<dbReference type="GO" id="GO:0030234">
    <property type="term" value="F:enzyme regulator activity"/>
    <property type="evidence" value="ECO:0007669"/>
    <property type="project" value="TreeGrafter"/>
</dbReference>